<accession>A0AAW2YSJ0</accession>
<evidence type="ECO:0000313" key="2">
    <source>
        <dbReference type="EMBL" id="KAL0479923.1"/>
    </source>
</evidence>
<dbReference type="PROSITE" id="PS50003">
    <property type="entry name" value="PH_DOMAIN"/>
    <property type="match status" value="1"/>
</dbReference>
<name>A0AAW2YSJ0_9EUKA</name>
<evidence type="ECO:0000259" key="1">
    <source>
        <dbReference type="PROSITE" id="PS50003"/>
    </source>
</evidence>
<dbReference type="PANTHER" id="PTHR14336">
    <property type="entry name" value="TANDEM PH DOMAIN CONTAINING PROTEIN"/>
    <property type="match status" value="1"/>
</dbReference>
<evidence type="ECO:0000313" key="3">
    <source>
        <dbReference type="EMBL" id="KAL0483749.1"/>
    </source>
</evidence>
<dbReference type="InterPro" id="IPR011050">
    <property type="entry name" value="Pectin_lyase_fold/virulence"/>
</dbReference>
<dbReference type="InterPro" id="IPR012334">
    <property type="entry name" value="Pectin_lyas_fold"/>
</dbReference>
<dbReference type="FunFam" id="2.30.29.30:FF:000286">
    <property type="entry name" value="PH-protein kinase domain containing protein"/>
    <property type="match status" value="1"/>
</dbReference>
<comment type="caution">
    <text evidence="2">The sequence shown here is derived from an EMBL/GenBank/DDBJ whole genome shotgun (WGS) entry which is preliminary data.</text>
</comment>
<dbReference type="InterPro" id="IPR011993">
    <property type="entry name" value="PH-like_dom_sf"/>
</dbReference>
<dbReference type="PANTHER" id="PTHR14336:SF15">
    <property type="entry name" value="DUAL ADAPTER FOR PHOSPHOTYROSINE AND 3-PHOSPHOTYROSINE AND 3-PHOSPHOINOSITIDE"/>
    <property type="match status" value="1"/>
</dbReference>
<keyword evidence="4" id="KW-1185">Reference proteome</keyword>
<dbReference type="EMBL" id="JAOPGA020000987">
    <property type="protein sequence ID" value="KAL0483749.1"/>
    <property type="molecule type" value="Genomic_DNA"/>
</dbReference>
<feature type="domain" description="PH" evidence="1">
    <location>
        <begin position="32"/>
        <end position="125"/>
    </location>
</feature>
<dbReference type="AlphaFoldDB" id="A0AAW2YSJ0"/>
<evidence type="ECO:0000313" key="4">
    <source>
        <dbReference type="Proteomes" id="UP001431209"/>
    </source>
</evidence>
<dbReference type="Gene3D" id="2.30.29.30">
    <property type="entry name" value="Pleckstrin-homology domain (PH domain)/Phosphotyrosine-binding domain (PTB)"/>
    <property type="match status" value="1"/>
</dbReference>
<dbReference type="SUPFAM" id="SSF51126">
    <property type="entry name" value="Pectin lyase-like"/>
    <property type="match status" value="1"/>
</dbReference>
<dbReference type="InterPro" id="IPR039448">
    <property type="entry name" value="Beta_helix"/>
</dbReference>
<dbReference type="InterPro" id="IPR051707">
    <property type="entry name" value="PI-Interact_SigTrans_Reg"/>
</dbReference>
<dbReference type="Pfam" id="PF00169">
    <property type="entry name" value="PH"/>
    <property type="match status" value="1"/>
</dbReference>
<dbReference type="Proteomes" id="UP001431209">
    <property type="component" value="Unassembled WGS sequence"/>
</dbReference>
<proteinExistence type="predicted"/>
<gene>
    <name evidence="2" type="ORF">AKO1_000686</name>
    <name evidence="3" type="ORF">AKO1_013923</name>
</gene>
<dbReference type="Pfam" id="PF13229">
    <property type="entry name" value="Beta_helix"/>
    <property type="match status" value="1"/>
</dbReference>
<dbReference type="EMBL" id="JAOPGA020000607">
    <property type="protein sequence ID" value="KAL0479923.1"/>
    <property type="molecule type" value="Genomic_DNA"/>
</dbReference>
<protein>
    <recommendedName>
        <fullName evidence="1">PH domain-containing protein</fullName>
    </recommendedName>
</protein>
<organism evidence="2 4">
    <name type="scientific">Acrasis kona</name>
    <dbReference type="NCBI Taxonomy" id="1008807"/>
    <lineage>
        <taxon>Eukaryota</taxon>
        <taxon>Discoba</taxon>
        <taxon>Heterolobosea</taxon>
        <taxon>Tetramitia</taxon>
        <taxon>Eutetramitia</taxon>
        <taxon>Acrasidae</taxon>
        <taxon>Acrasis</taxon>
    </lineage>
</organism>
<dbReference type="SUPFAM" id="SSF50729">
    <property type="entry name" value="PH domain-like"/>
    <property type="match status" value="1"/>
</dbReference>
<dbReference type="SMART" id="SM00233">
    <property type="entry name" value="PH"/>
    <property type="match status" value="1"/>
</dbReference>
<reference evidence="2 4" key="1">
    <citation type="submission" date="2024-03" db="EMBL/GenBank/DDBJ databases">
        <title>The Acrasis kona genome and developmental transcriptomes reveal deep origins of eukaryotic multicellular pathways.</title>
        <authorList>
            <person name="Sheikh S."/>
            <person name="Fu C.-J."/>
            <person name="Brown M.W."/>
            <person name="Baldauf S.L."/>
        </authorList>
    </citation>
    <scope>NUCLEOTIDE SEQUENCE [LARGE SCALE GENOMIC DNA]</scope>
    <source>
        <strain evidence="2 4">ATCC MYA-3509</strain>
    </source>
</reference>
<sequence>MKRANSAKAEIRKLNKEIETVPKVAASEVLKDADHVGHMTKQGGHFKSWKKRLCILHRGNLYYYKDKTDREPKGMISVIGLLCEEAENIRENALKIITPHRTYYTACESAREAKIWLEKINASAEYNASKMIRVVDHSTDGDAKYKTLQEALADANSGCVIQMRVGEYVHEGTIEIKKGVEVRGVYSDSSLVKIRSSTANLPIMHLSSKAESKLANLTLEYTSGSTTTDLEGSCLLIDGKSDLTNVEVCNSINSGIIIGSEATVTASTCFINGNKNHGIVLRQNANLSISRTRFYKNTGNGLLCSEGATVDINNCIFSESSLNGVRIETSSKEVKITKNKFSKNKKENISVDSKSSAMLSSNDML</sequence>
<dbReference type="Gene3D" id="2.160.20.10">
    <property type="entry name" value="Single-stranded right-handed beta-helix, Pectin lyase-like"/>
    <property type="match status" value="1"/>
</dbReference>
<dbReference type="InterPro" id="IPR001849">
    <property type="entry name" value="PH_domain"/>
</dbReference>